<evidence type="ECO:0000313" key="2">
    <source>
        <dbReference type="Proteomes" id="UP000186391"/>
    </source>
</evidence>
<dbReference type="EMBL" id="MRCA01000001">
    <property type="protein sequence ID" value="OKH16461.1"/>
    <property type="molecule type" value="Genomic_DNA"/>
</dbReference>
<comment type="caution">
    <text evidence="1">The sequence shown here is derived from an EMBL/GenBank/DDBJ whole genome shotgun (WGS) entry which is preliminary data.</text>
</comment>
<evidence type="ECO:0000313" key="1">
    <source>
        <dbReference type="EMBL" id="OKH16461.1"/>
    </source>
</evidence>
<dbReference type="Proteomes" id="UP000186391">
    <property type="component" value="Unassembled WGS sequence"/>
</dbReference>
<reference evidence="1 2" key="1">
    <citation type="submission" date="2016-11" db="EMBL/GenBank/DDBJ databases">
        <title>Draft Genome Sequences of Nine Cyanobacterial Strains from Diverse Habitats.</title>
        <authorList>
            <person name="Zhu T."/>
            <person name="Hou S."/>
            <person name="Lu X."/>
            <person name="Hess W.R."/>
        </authorList>
    </citation>
    <scope>NUCLEOTIDE SEQUENCE [LARGE SCALE GENOMIC DNA]</scope>
    <source>
        <strain evidence="1 2">NIES-592</strain>
    </source>
</reference>
<protein>
    <submittedName>
        <fullName evidence="1">Uncharacterized protein</fullName>
    </submittedName>
</protein>
<organism evidence="1 2">
    <name type="scientific">Fischerella major NIES-592</name>
    <dbReference type="NCBI Taxonomy" id="210994"/>
    <lineage>
        <taxon>Bacteria</taxon>
        <taxon>Bacillati</taxon>
        <taxon>Cyanobacteriota</taxon>
        <taxon>Cyanophyceae</taxon>
        <taxon>Nostocales</taxon>
        <taxon>Hapalosiphonaceae</taxon>
        <taxon>Fischerella</taxon>
    </lineage>
</organism>
<dbReference type="AlphaFoldDB" id="A0A1U7H5B3"/>
<keyword evidence="2" id="KW-1185">Reference proteome</keyword>
<name>A0A1U7H5B3_9CYAN</name>
<accession>A0A1U7H5B3</accession>
<gene>
    <name evidence="1" type="ORF">NIES592_02150</name>
</gene>
<sequence length="63" mass="7665">MNCLDRPKIYSLKNCDRSSAFRRGWILEPRFQFAFPRLRFYTKLTLINKSKLQKELHINFADK</sequence>
<proteinExistence type="predicted"/>